<comment type="caution">
    <text evidence="6">The sequence shown here is derived from an EMBL/GenBank/DDBJ whole genome shotgun (WGS) entry which is preliminary data.</text>
</comment>
<comment type="caution">
    <text evidence="5">Lacks conserved residue(s) required for the propagation of feature annotation.</text>
</comment>
<dbReference type="PANTHER" id="PTHR30426">
    <property type="entry name" value="4-HYDROXY-3-METHYLBUT-2-ENYL DIPHOSPHATE REDUCTASE"/>
    <property type="match status" value="1"/>
</dbReference>
<comment type="cofactor">
    <cofactor evidence="5">
        <name>[4Fe-4S] cluster</name>
        <dbReference type="ChEBI" id="CHEBI:49883"/>
    </cofactor>
    <text evidence="5">Binds 1 [4Fe-4S] cluster per subunit.</text>
</comment>
<dbReference type="Gene3D" id="3.40.1010.20">
    <property type="entry name" value="4-hydroxy-3-methylbut-2-enyl diphosphate reductase, catalytic domain"/>
    <property type="match status" value="2"/>
</dbReference>
<comment type="catalytic activity">
    <reaction evidence="5">
        <text>dimethylallyl diphosphate + 2 oxidized [2Fe-2S]-[ferredoxin] + H2O = (2E)-4-hydroxy-3-methylbut-2-enyl diphosphate + 2 reduced [2Fe-2S]-[ferredoxin] + 2 H(+)</text>
        <dbReference type="Rhea" id="RHEA:24825"/>
        <dbReference type="Rhea" id="RHEA-COMP:10000"/>
        <dbReference type="Rhea" id="RHEA-COMP:10001"/>
        <dbReference type="ChEBI" id="CHEBI:15377"/>
        <dbReference type="ChEBI" id="CHEBI:15378"/>
        <dbReference type="ChEBI" id="CHEBI:33737"/>
        <dbReference type="ChEBI" id="CHEBI:33738"/>
        <dbReference type="ChEBI" id="CHEBI:57623"/>
        <dbReference type="ChEBI" id="CHEBI:128753"/>
        <dbReference type="EC" id="1.17.7.4"/>
    </reaction>
</comment>
<keyword evidence="1 5" id="KW-0004">4Fe-4S</keyword>
<feature type="binding site" evidence="5">
    <location>
        <position position="229"/>
    </location>
    <ligand>
        <name>dimethylallyl diphosphate</name>
        <dbReference type="ChEBI" id="CHEBI:57623"/>
    </ligand>
</feature>
<feature type="binding site" evidence="5">
    <location>
        <position position="42"/>
    </location>
    <ligand>
        <name>isopentenyl diphosphate</name>
        <dbReference type="ChEBI" id="CHEBI:128769"/>
    </ligand>
</feature>
<comment type="catalytic activity">
    <reaction evidence="5">
        <text>isopentenyl diphosphate + 2 oxidized [2Fe-2S]-[ferredoxin] + H2O = (2E)-4-hydroxy-3-methylbut-2-enyl diphosphate + 2 reduced [2Fe-2S]-[ferredoxin] + 2 H(+)</text>
        <dbReference type="Rhea" id="RHEA:24488"/>
        <dbReference type="Rhea" id="RHEA-COMP:10000"/>
        <dbReference type="Rhea" id="RHEA-COMP:10001"/>
        <dbReference type="ChEBI" id="CHEBI:15377"/>
        <dbReference type="ChEBI" id="CHEBI:15378"/>
        <dbReference type="ChEBI" id="CHEBI:33737"/>
        <dbReference type="ChEBI" id="CHEBI:33738"/>
        <dbReference type="ChEBI" id="CHEBI:128753"/>
        <dbReference type="ChEBI" id="CHEBI:128769"/>
        <dbReference type="EC" id="1.17.7.4"/>
    </reaction>
</comment>
<dbReference type="Gene3D" id="3.40.50.11270">
    <property type="match status" value="1"/>
</dbReference>
<feature type="binding site" evidence="5">
    <location>
        <position position="12"/>
    </location>
    <ligand>
        <name>[4Fe-4S] cluster</name>
        <dbReference type="ChEBI" id="CHEBI:49883"/>
    </ligand>
</feature>
<feature type="binding site" evidence="5">
    <location>
        <position position="272"/>
    </location>
    <ligand>
        <name>isopentenyl diphosphate</name>
        <dbReference type="ChEBI" id="CHEBI:128769"/>
    </ligand>
</feature>
<dbReference type="GO" id="GO:0016114">
    <property type="term" value="P:terpenoid biosynthetic process"/>
    <property type="evidence" value="ECO:0007669"/>
    <property type="project" value="UniProtKB-UniRule"/>
</dbReference>
<dbReference type="EMBL" id="QRPK01000034">
    <property type="protein sequence ID" value="RHM09740.1"/>
    <property type="molecule type" value="Genomic_DNA"/>
</dbReference>
<dbReference type="UniPathway" id="UPA00056">
    <property type="reaction ID" value="UER00097"/>
</dbReference>
<evidence type="ECO:0000256" key="2">
    <source>
        <dbReference type="ARBA" id="ARBA00022723"/>
    </source>
</evidence>
<dbReference type="CDD" id="cd13944">
    <property type="entry name" value="lytB_ispH"/>
    <property type="match status" value="1"/>
</dbReference>
<keyword evidence="7" id="KW-1185">Reference proteome</keyword>
<feature type="binding site" evidence="5">
    <location>
        <position position="229"/>
    </location>
    <ligand>
        <name>(2E)-4-hydroxy-3-methylbut-2-enyl diphosphate</name>
        <dbReference type="ChEBI" id="CHEBI:128753"/>
    </ligand>
</feature>
<comment type="pathway">
    <text evidence="5">Isoprenoid biosynthesis; dimethylallyl diphosphate biosynthesis; dimethylallyl diphosphate from (2E)-4-hydroxy-3-methylbutenyl diphosphate: step 1/1.</text>
</comment>
<feature type="binding site" evidence="5">
    <location>
        <position position="42"/>
    </location>
    <ligand>
        <name>dimethylallyl diphosphate</name>
        <dbReference type="ChEBI" id="CHEBI:57623"/>
    </ligand>
</feature>
<reference evidence="6 7" key="1">
    <citation type="submission" date="2018-08" db="EMBL/GenBank/DDBJ databases">
        <title>A genome reference for cultivated species of the human gut microbiota.</title>
        <authorList>
            <person name="Zou Y."/>
            <person name="Xue W."/>
            <person name="Luo G."/>
        </authorList>
    </citation>
    <scope>NUCLEOTIDE SEQUENCE [LARGE SCALE GENOMIC DNA]</scope>
    <source>
        <strain evidence="6 7">AF35-6BH</strain>
    </source>
</reference>
<keyword evidence="2 5" id="KW-0479">Metal-binding</keyword>
<feature type="binding site" evidence="5">
    <location>
        <position position="227"/>
    </location>
    <ligand>
        <name>dimethylallyl diphosphate</name>
        <dbReference type="ChEBI" id="CHEBI:57623"/>
    </ligand>
</feature>
<keyword evidence="5" id="KW-0414">Isoprene biosynthesis</keyword>
<feature type="binding site" evidence="5">
    <location>
        <position position="133"/>
    </location>
    <ligand>
        <name>(2E)-4-hydroxy-3-methylbut-2-enyl diphosphate</name>
        <dbReference type="ChEBI" id="CHEBI:128753"/>
    </ligand>
</feature>
<dbReference type="Pfam" id="PF02401">
    <property type="entry name" value="LYTB"/>
    <property type="match status" value="1"/>
</dbReference>
<comment type="pathway">
    <text evidence="5">Isoprenoid biosynthesis; isopentenyl diphosphate biosynthesis via DXP pathway; isopentenyl diphosphate from 1-deoxy-D-xylulose 5-phosphate: step 6/6.</text>
</comment>
<feature type="binding site" evidence="5">
    <location>
        <position position="83"/>
    </location>
    <ligand>
        <name>(2E)-4-hydroxy-3-methylbut-2-enyl diphosphate</name>
        <dbReference type="ChEBI" id="CHEBI:128753"/>
    </ligand>
</feature>
<dbReference type="AlphaFoldDB" id="A0A415PAF0"/>
<dbReference type="GO" id="GO:0046872">
    <property type="term" value="F:metal ion binding"/>
    <property type="evidence" value="ECO:0007669"/>
    <property type="project" value="UniProtKB-KW"/>
</dbReference>
<dbReference type="PANTHER" id="PTHR30426:SF0">
    <property type="entry name" value="4-HYDROXY-3-METHYLBUT-2-ENYL DIPHOSPHATE REDUCTASE"/>
    <property type="match status" value="1"/>
</dbReference>
<dbReference type="UniPathway" id="UPA00059">
    <property type="reaction ID" value="UER00105"/>
</dbReference>
<sequence length="303" mass="34167">MEIIKVVPRGYCKGVTRAISIAKETAQKYPDKSIYVLGMLVHNRYVMQALKALNIHAVDDPHKSRLQLLDELPKDCIVIFTAHGIAPQVIEKAKQMGLICIDASCPDVVKTQQLVYEKLNEGYDVFYIGKRFHPEAEAVLSLSSHVHLITSKEDIDTMIDVTNVFVTNQTTMSIFDTQALFNYIKQKYPNAVLCEEICNATRIRQEAVANLKNQAIDVLYVVGDKHSNNSNRLAQIAQENKIANVYLIDDVNDIEEAQFAKAKRIGITSGASTPTYLTSQVIHYLEGYEQNKQKPRIEIEKIL</sequence>
<feature type="binding site" evidence="5">
    <location>
        <position position="227"/>
    </location>
    <ligand>
        <name>(2E)-4-hydroxy-3-methylbut-2-enyl diphosphate</name>
        <dbReference type="ChEBI" id="CHEBI:128753"/>
    </ligand>
</feature>
<gene>
    <name evidence="5 6" type="primary">ispH</name>
    <name evidence="6" type="ORF">DWZ83_06985</name>
</gene>
<keyword evidence="4 5" id="KW-0411">Iron-sulfur</keyword>
<dbReference type="GO" id="GO:0019288">
    <property type="term" value="P:isopentenyl diphosphate biosynthetic process, methylerythritol 4-phosphate pathway"/>
    <property type="evidence" value="ECO:0007669"/>
    <property type="project" value="UniProtKB-UniRule"/>
</dbReference>
<feature type="binding site" evidence="5">
    <location>
        <position position="83"/>
    </location>
    <ligand>
        <name>dimethylallyl diphosphate</name>
        <dbReference type="ChEBI" id="CHEBI:57623"/>
    </ligand>
</feature>
<name>A0A415PAF0_9FIRM</name>
<dbReference type="Proteomes" id="UP000284868">
    <property type="component" value="Unassembled WGS sequence"/>
</dbReference>
<protein>
    <recommendedName>
        <fullName evidence="5">4-hydroxy-3-methylbut-2-enyl diphosphate reductase</fullName>
        <shortName evidence="5">HMBPP reductase</shortName>
        <ecNumber evidence="5">1.17.7.4</ecNumber>
    </recommendedName>
</protein>
<keyword evidence="5 6" id="KW-0560">Oxidoreductase</keyword>
<proteinExistence type="inferred from homology"/>
<dbReference type="NCBIfam" id="TIGR00216">
    <property type="entry name" value="ispH_lytB"/>
    <property type="match status" value="1"/>
</dbReference>
<feature type="binding site" evidence="5">
    <location>
        <position position="105"/>
    </location>
    <ligand>
        <name>[4Fe-4S] cluster</name>
        <dbReference type="ChEBI" id="CHEBI:49883"/>
    </ligand>
</feature>
<evidence type="ECO:0000313" key="6">
    <source>
        <dbReference type="EMBL" id="RHM09740.1"/>
    </source>
</evidence>
<feature type="binding site" evidence="5">
    <location>
        <position position="170"/>
    </location>
    <ligand>
        <name>(2E)-4-hydroxy-3-methylbut-2-enyl diphosphate</name>
        <dbReference type="ChEBI" id="CHEBI:128753"/>
    </ligand>
</feature>
<evidence type="ECO:0000256" key="5">
    <source>
        <dbReference type="HAMAP-Rule" id="MF_00191"/>
    </source>
</evidence>
<organism evidence="6 7">
    <name type="scientific">Amedibacillus dolichus</name>
    <dbReference type="NCBI Taxonomy" id="31971"/>
    <lineage>
        <taxon>Bacteria</taxon>
        <taxon>Bacillati</taxon>
        <taxon>Bacillota</taxon>
        <taxon>Erysipelotrichia</taxon>
        <taxon>Erysipelotrichales</taxon>
        <taxon>Erysipelotrichaceae</taxon>
        <taxon>Amedibacillus</taxon>
    </lineage>
</organism>
<feature type="binding site" evidence="5">
    <location>
        <position position="42"/>
    </location>
    <ligand>
        <name>(2E)-4-hydroxy-3-methylbut-2-enyl diphosphate</name>
        <dbReference type="ChEBI" id="CHEBI:128753"/>
    </ligand>
</feature>
<feature type="binding site" evidence="5">
    <location>
        <position position="198"/>
    </location>
    <ligand>
        <name>[4Fe-4S] cluster</name>
        <dbReference type="ChEBI" id="CHEBI:49883"/>
    </ligand>
</feature>
<dbReference type="RefSeq" id="WP_022420646.1">
    <property type="nucleotide sequence ID" value="NZ_CAJKGD010000014.1"/>
</dbReference>
<comment type="function">
    <text evidence="5">Catalyzes the conversion of 1-hydroxy-2-methyl-2-(E)-butenyl 4-diphosphate (HMBPP) into a mixture of isopentenyl diphosphate (IPP) and dimethylallyl diphosphate (DMAPP). Acts in the terminal step of the DOXP/MEP pathway for isoprenoid precursor biosynthesis.</text>
</comment>
<evidence type="ECO:0000256" key="1">
    <source>
        <dbReference type="ARBA" id="ARBA00022485"/>
    </source>
</evidence>
<feature type="binding site" evidence="5">
    <location>
        <position position="227"/>
    </location>
    <ligand>
        <name>isopentenyl diphosphate</name>
        <dbReference type="ChEBI" id="CHEBI:128769"/>
    </ligand>
</feature>
<comment type="similarity">
    <text evidence="5">Belongs to the IspH family.</text>
</comment>
<dbReference type="InterPro" id="IPR003451">
    <property type="entry name" value="LytB/IspH"/>
</dbReference>
<accession>A0A415PAF0</accession>
<evidence type="ECO:0000256" key="3">
    <source>
        <dbReference type="ARBA" id="ARBA00023004"/>
    </source>
</evidence>
<evidence type="ECO:0000256" key="4">
    <source>
        <dbReference type="ARBA" id="ARBA00023014"/>
    </source>
</evidence>
<feature type="binding site" evidence="5">
    <location>
        <position position="272"/>
    </location>
    <ligand>
        <name>(2E)-4-hydroxy-3-methylbut-2-enyl diphosphate</name>
        <dbReference type="ChEBI" id="CHEBI:128753"/>
    </ligand>
</feature>
<feature type="binding site" evidence="5">
    <location>
        <position position="83"/>
    </location>
    <ligand>
        <name>isopentenyl diphosphate</name>
        <dbReference type="ChEBI" id="CHEBI:128769"/>
    </ligand>
</feature>
<evidence type="ECO:0000313" key="7">
    <source>
        <dbReference type="Proteomes" id="UP000284868"/>
    </source>
</evidence>
<keyword evidence="3 5" id="KW-0408">Iron</keyword>
<feature type="binding site" evidence="5">
    <location>
        <position position="229"/>
    </location>
    <ligand>
        <name>isopentenyl diphosphate</name>
        <dbReference type="ChEBI" id="CHEBI:128769"/>
    </ligand>
</feature>
<dbReference type="EC" id="1.17.7.4" evidence="5"/>
<feature type="binding site" evidence="5">
    <location>
        <position position="272"/>
    </location>
    <ligand>
        <name>dimethylallyl diphosphate</name>
        <dbReference type="ChEBI" id="CHEBI:57623"/>
    </ligand>
</feature>
<dbReference type="OrthoDB" id="9777362at2"/>
<dbReference type="GO" id="GO:0051745">
    <property type="term" value="F:4-hydroxy-3-methylbut-2-enyl diphosphate reductase activity"/>
    <property type="evidence" value="ECO:0007669"/>
    <property type="project" value="UniProtKB-UniRule"/>
</dbReference>
<feature type="binding site" evidence="5">
    <location>
        <position position="133"/>
    </location>
    <ligand>
        <name>isopentenyl diphosphate</name>
        <dbReference type="ChEBI" id="CHEBI:128769"/>
    </ligand>
</feature>
<dbReference type="GO" id="GO:0050992">
    <property type="term" value="P:dimethylallyl diphosphate biosynthetic process"/>
    <property type="evidence" value="ECO:0007669"/>
    <property type="project" value="UniProtKB-UniRule"/>
</dbReference>
<dbReference type="HAMAP" id="MF_00191">
    <property type="entry name" value="IspH"/>
    <property type="match status" value="1"/>
</dbReference>
<feature type="binding site" evidence="5">
    <location>
        <position position="133"/>
    </location>
    <ligand>
        <name>dimethylallyl diphosphate</name>
        <dbReference type="ChEBI" id="CHEBI:57623"/>
    </ligand>
</feature>
<dbReference type="GO" id="GO:0051539">
    <property type="term" value="F:4 iron, 4 sulfur cluster binding"/>
    <property type="evidence" value="ECO:0007669"/>
    <property type="project" value="UniProtKB-UniRule"/>
</dbReference>
<feature type="active site" description="Proton donor" evidence="5">
    <location>
        <position position="135"/>
    </location>
</feature>